<evidence type="ECO:0000313" key="4">
    <source>
        <dbReference type="Proteomes" id="UP000614424"/>
    </source>
</evidence>
<dbReference type="PRINTS" id="PR01438">
    <property type="entry name" value="UNVRSLSTRESS"/>
</dbReference>
<feature type="domain" description="UspA" evidence="2">
    <location>
        <begin position="8"/>
        <end position="170"/>
    </location>
</feature>
<proteinExistence type="inferred from homology"/>
<name>A0A8J6TDA4_9BACT</name>
<dbReference type="Proteomes" id="UP000614424">
    <property type="component" value="Unassembled WGS sequence"/>
</dbReference>
<comment type="caution">
    <text evidence="3">The sequence shown here is derived from an EMBL/GenBank/DDBJ whole genome shotgun (WGS) entry which is preliminary data.</text>
</comment>
<organism evidence="3 4">
    <name type="scientific">Candidatus Desulfobia pelagia</name>
    <dbReference type="NCBI Taxonomy" id="2841692"/>
    <lineage>
        <taxon>Bacteria</taxon>
        <taxon>Pseudomonadati</taxon>
        <taxon>Thermodesulfobacteriota</taxon>
        <taxon>Desulfobulbia</taxon>
        <taxon>Desulfobulbales</taxon>
        <taxon>Desulfobulbaceae</taxon>
        <taxon>Candidatus Desulfobia</taxon>
    </lineage>
</organism>
<dbReference type="InterPro" id="IPR006015">
    <property type="entry name" value="Universal_stress_UspA"/>
</dbReference>
<evidence type="ECO:0000259" key="2">
    <source>
        <dbReference type="Pfam" id="PF00582"/>
    </source>
</evidence>
<dbReference type="SUPFAM" id="SSF52402">
    <property type="entry name" value="Adenine nucleotide alpha hydrolases-like"/>
    <property type="match status" value="1"/>
</dbReference>
<dbReference type="InterPro" id="IPR006016">
    <property type="entry name" value="UspA"/>
</dbReference>
<gene>
    <name evidence="3" type="ORF">H8E41_11315</name>
</gene>
<sequence length="173" mass="19574">MDVPKIEFKKILYPTDLSEGSRYCFNFAASLANTYNAELTVIHVVDESLDIPKNLSGYMTEELWDEIKQRDLEEARKLMIERKRDNVAIRECVGQYCKEIQSATAEPYITYSIVVKAGNPVEVIVNEADTGDYDLLVIGRHGHGTLKDSVMGSIARRVLRRINTPTLLVPLPE</sequence>
<dbReference type="PANTHER" id="PTHR46268">
    <property type="entry name" value="STRESS RESPONSE PROTEIN NHAX"/>
    <property type="match status" value="1"/>
</dbReference>
<dbReference type="EMBL" id="JACNJZ010000166">
    <property type="protein sequence ID" value="MBC8318486.1"/>
    <property type="molecule type" value="Genomic_DNA"/>
</dbReference>
<protein>
    <submittedName>
        <fullName evidence="3">Universal stress protein</fullName>
    </submittedName>
</protein>
<dbReference type="Pfam" id="PF00582">
    <property type="entry name" value="Usp"/>
    <property type="match status" value="1"/>
</dbReference>
<dbReference type="CDD" id="cd00293">
    <property type="entry name" value="USP-like"/>
    <property type="match status" value="1"/>
</dbReference>
<evidence type="ECO:0000256" key="1">
    <source>
        <dbReference type="ARBA" id="ARBA00008791"/>
    </source>
</evidence>
<dbReference type="PANTHER" id="PTHR46268:SF6">
    <property type="entry name" value="UNIVERSAL STRESS PROTEIN UP12"/>
    <property type="match status" value="1"/>
</dbReference>
<dbReference type="Gene3D" id="3.40.50.620">
    <property type="entry name" value="HUPs"/>
    <property type="match status" value="1"/>
</dbReference>
<comment type="similarity">
    <text evidence="1">Belongs to the universal stress protein A family.</text>
</comment>
<dbReference type="AlphaFoldDB" id="A0A8J6TDA4"/>
<reference evidence="3 4" key="1">
    <citation type="submission" date="2020-08" db="EMBL/GenBank/DDBJ databases">
        <title>Bridging the membrane lipid divide: bacteria of the FCB group superphylum have the potential to synthesize archaeal ether lipids.</title>
        <authorList>
            <person name="Villanueva L."/>
            <person name="Von Meijenfeldt F.A.B."/>
            <person name="Westbye A.B."/>
            <person name="Yadav S."/>
            <person name="Hopmans E.C."/>
            <person name="Dutilh B.E."/>
            <person name="Sinninghe Damste J.S."/>
        </authorList>
    </citation>
    <scope>NUCLEOTIDE SEQUENCE [LARGE SCALE GENOMIC DNA]</scope>
    <source>
        <strain evidence="3">NIOZ-UU47</strain>
    </source>
</reference>
<evidence type="ECO:0000313" key="3">
    <source>
        <dbReference type="EMBL" id="MBC8318486.1"/>
    </source>
</evidence>
<accession>A0A8J6TDA4</accession>
<dbReference type="InterPro" id="IPR014729">
    <property type="entry name" value="Rossmann-like_a/b/a_fold"/>
</dbReference>